<feature type="region of interest" description="Disordered" evidence="1">
    <location>
        <begin position="169"/>
        <end position="213"/>
    </location>
</feature>
<protein>
    <submittedName>
        <fullName evidence="2">Uncharacterized protein</fullName>
    </submittedName>
</protein>
<feature type="compositionally biased region" description="Polar residues" evidence="1">
    <location>
        <begin position="169"/>
        <end position="181"/>
    </location>
</feature>
<dbReference type="AlphaFoldDB" id="A0A0L0RXV6"/>
<reference evidence="3" key="2">
    <citation type="submission" date="2009-11" db="EMBL/GenBank/DDBJ databases">
        <title>The Genome Sequence of Allomyces macrogynus strain ATCC 38327.</title>
        <authorList>
            <consortium name="The Broad Institute Genome Sequencing Platform"/>
            <person name="Russ C."/>
            <person name="Cuomo C."/>
            <person name="Shea T."/>
            <person name="Young S.K."/>
            <person name="Zeng Q."/>
            <person name="Koehrsen M."/>
            <person name="Haas B."/>
            <person name="Borodovsky M."/>
            <person name="Guigo R."/>
            <person name="Alvarado L."/>
            <person name="Berlin A."/>
            <person name="Borenstein D."/>
            <person name="Chen Z."/>
            <person name="Engels R."/>
            <person name="Freedman E."/>
            <person name="Gellesch M."/>
            <person name="Goldberg J."/>
            <person name="Griggs A."/>
            <person name="Gujja S."/>
            <person name="Heiman D."/>
            <person name="Hepburn T."/>
            <person name="Howarth C."/>
            <person name="Jen D."/>
            <person name="Larson L."/>
            <person name="Lewis B."/>
            <person name="Mehta T."/>
            <person name="Park D."/>
            <person name="Pearson M."/>
            <person name="Roberts A."/>
            <person name="Saif S."/>
            <person name="Shenoy N."/>
            <person name="Sisk P."/>
            <person name="Stolte C."/>
            <person name="Sykes S."/>
            <person name="Walk T."/>
            <person name="White J."/>
            <person name="Yandava C."/>
            <person name="Burger G."/>
            <person name="Gray M.W."/>
            <person name="Holland P.W.H."/>
            <person name="King N."/>
            <person name="Lang F.B.F."/>
            <person name="Roger A.J."/>
            <person name="Ruiz-Trillo I."/>
            <person name="Lander E."/>
            <person name="Nusbaum C."/>
        </authorList>
    </citation>
    <scope>NUCLEOTIDE SEQUENCE [LARGE SCALE GENOMIC DNA]</scope>
    <source>
        <strain evidence="3">ATCC 38327</strain>
    </source>
</reference>
<gene>
    <name evidence="2" type="ORF">AMAG_01102</name>
</gene>
<feature type="region of interest" description="Disordered" evidence="1">
    <location>
        <begin position="51"/>
        <end position="80"/>
    </location>
</feature>
<feature type="region of interest" description="Disordered" evidence="1">
    <location>
        <begin position="500"/>
        <end position="526"/>
    </location>
</feature>
<feature type="compositionally biased region" description="Low complexity" evidence="1">
    <location>
        <begin position="66"/>
        <end position="80"/>
    </location>
</feature>
<sequence length="541" mass="57386">MASSAPDASAVVPDYESMLILGRSDNSIFDAHDPPEPISVVDDGLHAHPTTTMQADRASRSPQRLPATARASSPPASVPAGMIGNLPSNVSLSWTDILRPLDQTSHQLVDQIMAPPGLMTTLSATDMEGGSAAPAQAPAFIQQQHTAPSPAGVRPPSPPPLRVATEQQQNNADLNTPSNRAGRSKESTTTSTTTSARPASPARAGSPGPQPVVLGALKGKIVASKVDTWRAPSPKRERKAGTGSASPPASLGSAEVMAPQHVQLPASPPRRVQTADADQLAIAVASPGSARSLSSPPVPAASVFSGNQGSNVHLLQQSSFSAALQDMARQNAPSPSAAPQSFEVTSPSKALSKLQQDQLQILLREAEANMQQQQQGTTDRAKEVLPKVDTWRDDRMSPAARRRAQIQQEQRELEHQRLLEAQAVERDRIWRAEQAAEQDRRRRDHENSIGIQACSLDFLVSVGAEPKATVPVPQPQPMSPSAARRAAAAGGVQAKVDTWWRDGVPRSRSPSFQEKATNSPTRTEAVPVGREARLGRALCAL</sequence>
<keyword evidence="3" id="KW-1185">Reference proteome</keyword>
<dbReference type="EMBL" id="GG745329">
    <property type="protein sequence ID" value="KNE55183.1"/>
    <property type="molecule type" value="Genomic_DNA"/>
</dbReference>
<dbReference type="Proteomes" id="UP000054350">
    <property type="component" value="Unassembled WGS sequence"/>
</dbReference>
<dbReference type="OrthoDB" id="5587832at2759"/>
<evidence type="ECO:0000256" key="1">
    <source>
        <dbReference type="SAM" id="MobiDB-lite"/>
    </source>
</evidence>
<feature type="compositionally biased region" description="Low complexity" evidence="1">
    <location>
        <begin position="187"/>
        <end position="207"/>
    </location>
</feature>
<reference evidence="2 3" key="1">
    <citation type="submission" date="2009-11" db="EMBL/GenBank/DDBJ databases">
        <title>Annotation of Allomyces macrogynus ATCC 38327.</title>
        <authorList>
            <consortium name="The Broad Institute Genome Sequencing Platform"/>
            <person name="Russ C."/>
            <person name="Cuomo C."/>
            <person name="Burger G."/>
            <person name="Gray M.W."/>
            <person name="Holland P.W.H."/>
            <person name="King N."/>
            <person name="Lang F.B.F."/>
            <person name="Roger A.J."/>
            <person name="Ruiz-Trillo I."/>
            <person name="Young S.K."/>
            <person name="Zeng Q."/>
            <person name="Gargeya S."/>
            <person name="Fitzgerald M."/>
            <person name="Haas B."/>
            <person name="Abouelleil A."/>
            <person name="Alvarado L."/>
            <person name="Arachchi H.M."/>
            <person name="Berlin A."/>
            <person name="Chapman S.B."/>
            <person name="Gearin G."/>
            <person name="Goldberg J."/>
            <person name="Griggs A."/>
            <person name="Gujja S."/>
            <person name="Hansen M."/>
            <person name="Heiman D."/>
            <person name="Howarth C."/>
            <person name="Larimer J."/>
            <person name="Lui A."/>
            <person name="MacDonald P.J.P."/>
            <person name="McCowen C."/>
            <person name="Montmayeur A."/>
            <person name="Murphy C."/>
            <person name="Neiman D."/>
            <person name="Pearson M."/>
            <person name="Priest M."/>
            <person name="Roberts A."/>
            <person name="Saif S."/>
            <person name="Shea T."/>
            <person name="Sisk P."/>
            <person name="Stolte C."/>
            <person name="Sykes S."/>
            <person name="Wortman J."/>
            <person name="Nusbaum C."/>
            <person name="Birren B."/>
        </authorList>
    </citation>
    <scope>NUCLEOTIDE SEQUENCE [LARGE SCALE GENOMIC DNA]</scope>
    <source>
        <strain evidence="2 3">ATCC 38327</strain>
    </source>
</reference>
<evidence type="ECO:0000313" key="2">
    <source>
        <dbReference type="EMBL" id="KNE55183.1"/>
    </source>
</evidence>
<organism evidence="2 3">
    <name type="scientific">Allomyces macrogynus (strain ATCC 38327)</name>
    <name type="common">Allomyces javanicus var. macrogynus</name>
    <dbReference type="NCBI Taxonomy" id="578462"/>
    <lineage>
        <taxon>Eukaryota</taxon>
        <taxon>Fungi</taxon>
        <taxon>Fungi incertae sedis</taxon>
        <taxon>Blastocladiomycota</taxon>
        <taxon>Blastocladiomycetes</taxon>
        <taxon>Blastocladiales</taxon>
        <taxon>Blastocladiaceae</taxon>
        <taxon>Allomyces</taxon>
    </lineage>
</organism>
<accession>A0A0L0RXV6</accession>
<proteinExistence type="predicted"/>
<feature type="region of interest" description="Disordered" evidence="1">
    <location>
        <begin position="225"/>
        <end position="252"/>
    </location>
</feature>
<feature type="compositionally biased region" description="Polar residues" evidence="1">
    <location>
        <begin position="508"/>
        <end position="522"/>
    </location>
</feature>
<feature type="region of interest" description="Disordered" evidence="1">
    <location>
        <begin position="144"/>
        <end position="163"/>
    </location>
</feature>
<evidence type="ECO:0000313" key="3">
    <source>
        <dbReference type="Proteomes" id="UP000054350"/>
    </source>
</evidence>
<name>A0A0L0RXV6_ALLM3</name>
<feature type="compositionally biased region" description="Low complexity" evidence="1">
    <location>
        <begin position="241"/>
        <end position="252"/>
    </location>
</feature>
<dbReference type="VEuPathDB" id="FungiDB:AMAG_01102"/>